<sequence>MLHNGGIDLDELFVPHLLVFEFLYGGQQARCINLLGYIPTQQASINYWKKTSNKLFDPNTSEQGNIDCDWVNDPLDFHLQ</sequence>
<organism evidence="1 2">
    <name type="scientific">Dovyalis caffra</name>
    <dbReference type="NCBI Taxonomy" id="77055"/>
    <lineage>
        <taxon>Eukaryota</taxon>
        <taxon>Viridiplantae</taxon>
        <taxon>Streptophyta</taxon>
        <taxon>Embryophyta</taxon>
        <taxon>Tracheophyta</taxon>
        <taxon>Spermatophyta</taxon>
        <taxon>Magnoliopsida</taxon>
        <taxon>eudicotyledons</taxon>
        <taxon>Gunneridae</taxon>
        <taxon>Pentapetalae</taxon>
        <taxon>rosids</taxon>
        <taxon>fabids</taxon>
        <taxon>Malpighiales</taxon>
        <taxon>Salicaceae</taxon>
        <taxon>Flacourtieae</taxon>
        <taxon>Dovyalis</taxon>
    </lineage>
</organism>
<proteinExistence type="predicted"/>
<reference evidence="1 2" key="1">
    <citation type="submission" date="2024-01" db="EMBL/GenBank/DDBJ databases">
        <authorList>
            <person name="Waweru B."/>
        </authorList>
    </citation>
    <scope>NUCLEOTIDE SEQUENCE [LARGE SCALE GENOMIC DNA]</scope>
</reference>
<name>A0AAV1RJA8_9ROSI</name>
<comment type="caution">
    <text evidence="1">The sequence shown here is derived from an EMBL/GenBank/DDBJ whole genome shotgun (WGS) entry which is preliminary data.</text>
</comment>
<gene>
    <name evidence="1" type="ORF">DCAF_LOCUS11113</name>
</gene>
<evidence type="ECO:0000313" key="1">
    <source>
        <dbReference type="EMBL" id="CAK7336108.1"/>
    </source>
</evidence>
<accession>A0AAV1RJA8</accession>
<protein>
    <recommendedName>
        <fullName evidence="3">Serine-threonine/tyrosine-protein kinase catalytic domain-containing protein</fullName>
    </recommendedName>
</protein>
<dbReference type="Proteomes" id="UP001314170">
    <property type="component" value="Unassembled WGS sequence"/>
</dbReference>
<dbReference type="EMBL" id="CAWUPB010000994">
    <property type="protein sequence ID" value="CAK7336108.1"/>
    <property type="molecule type" value="Genomic_DNA"/>
</dbReference>
<dbReference type="AlphaFoldDB" id="A0AAV1RJA8"/>
<evidence type="ECO:0008006" key="3">
    <source>
        <dbReference type="Google" id="ProtNLM"/>
    </source>
</evidence>
<evidence type="ECO:0000313" key="2">
    <source>
        <dbReference type="Proteomes" id="UP001314170"/>
    </source>
</evidence>
<keyword evidence="2" id="KW-1185">Reference proteome</keyword>